<name>A0ABR0SLV5_9HYPO</name>
<comment type="caution">
    <text evidence="1">The sequence shown here is derived from an EMBL/GenBank/DDBJ whole genome shotgun (WGS) entry which is preliminary data.</text>
</comment>
<keyword evidence="2" id="KW-1185">Reference proteome</keyword>
<reference evidence="1 2" key="1">
    <citation type="submission" date="2024-01" db="EMBL/GenBank/DDBJ databases">
        <title>Complete genome of Cladobotryum mycophilum ATHUM6906.</title>
        <authorList>
            <person name="Christinaki A.C."/>
            <person name="Myridakis A.I."/>
            <person name="Kouvelis V.N."/>
        </authorList>
    </citation>
    <scope>NUCLEOTIDE SEQUENCE [LARGE SCALE GENOMIC DNA]</scope>
    <source>
        <strain evidence="1 2">ATHUM6906</strain>
    </source>
</reference>
<dbReference type="Proteomes" id="UP001338125">
    <property type="component" value="Unassembled WGS sequence"/>
</dbReference>
<organism evidence="1 2">
    <name type="scientific">Cladobotryum mycophilum</name>
    <dbReference type="NCBI Taxonomy" id="491253"/>
    <lineage>
        <taxon>Eukaryota</taxon>
        <taxon>Fungi</taxon>
        <taxon>Dikarya</taxon>
        <taxon>Ascomycota</taxon>
        <taxon>Pezizomycotina</taxon>
        <taxon>Sordariomycetes</taxon>
        <taxon>Hypocreomycetidae</taxon>
        <taxon>Hypocreales</taxon>
        <taxon>Hypocreaceae</taxon>
        <taxon>Cladobotryum</taxon>
    </lineage>
</organism>
<sequence>MAPVVARWGDLDMLCESFSKGRQDFLYTTFALWDEHDITLDQCTSALHPIPDEHLFPLVPPDETWTKAPEELSGDVYIKRPRLKMYDVYRDEDILEIIPALILEEAHTLQAISQHPHPGIIKYHSCRLQRGRITRLVLDKYEYDFESLPSQLDLMYDM</sequence>
<evidence type="ECO:0008006" key="3">
    <source>
        <dbReference type="Google" id="ProtNLM"/>
    </source>
</evidence>
<evidence type="ECO:0000313" key="1">
    <source>
        <dbReference type="EMBL" id="KAK5993098.1"/>
    </source>
</evidence>
<evidence type="ECO:0000313" key="2">
    <source>
        <dbReference type="Proteomes" id="UP001338125"/>
    </source>
</evidence>
<dbReference type="EMBL" id="JAVFKD010000012">
    <property type="protein sequence ID" value="KAK5993098.1"/>
    <property type="molecule type" value="Genomic_DNA"/>
</dbReference>
<protein>
    <recommendedName>
        <fullName evidence="3">Protein kinase domain-containing protein</fullName>
    </recommendedName>
</protein>
<accession>A0ABR0SLV5</accession>
<proteinExistence type="predicted"/>
<gene>
    <name evidence="1" type="ORF">PT974_06526</name>
</gene>